<feature type="transmembrane region" description="Helical" evidence="8">
    <location>
        <begin position="7"/>
        <end position="24"/>
    </location>
</feature>
<dbReference type="EMBL" id="GL379809">
    <property type="protein sequence ID" value="EGT42635.1"/>
    <property type="molecule type" value="Genomic_DNA"/>
</dbReference>
<evidence type="ECO:0000256" key="7">
    <source>
        <dbReference type="ARBA" id="ARBA00023136"/>
    </source>
</evidence>
<dbReference type="eggNOG" id="KOG4735">
    <property type="taxonomic scope" value="Eukaryota"/>
</dbReference>
<evidence type="ECO:0000256" key="1">
    <source>
        <dbReference type="ARBA" id="ARBA00004167"/>
    </source>
</evidence>
<keyword evidence="3 8" id="KW-0328">Glycosyltransferase</keyword>
<dbReference type="InParanoid" id="G0MRM4"/>
<gene>
    <name evidence="9" type="ORF">CAEBREN_00024</name>
</gene>
<dbReference type="Proteomes" id="UP000008068">
    <property type="component" value="Unassembled WGS sequence"/>
</dbReference>
<dbReference type="EC" id="2.4.1.-" evidence="8"/>
<comment type="similarity">
    <text evidence="2 8">Belongs to the glycosyltransferase 92 family.</text>
</comment>
<evidence type="ECO:0000256" key="6">
    <source>
        <dbReference type="ARBA" id="ARBA00022989"/>
    </source>
</evidence>
<accession>G0MRM4</accession>
<dbReference type="Pfam" id="PF01697">
    <property type="entry name" value="Glyco_transf_92"/>
    <property type="match status" value="1"/>
</dbReference>
<dbReference type="GO" id="GO:0016757">
    <property type="term" value="F:glycosyltransferase activity"/>
    <property type="evidence" value="ECO:0007669"/>
    <property type="project" value="UniProtKB-UniRule"/>
</dbReference>
<dbReference type="HOGENOM" id="CLU_008031_4_0_1"/>
<sequence>MDSRRFKLFYIVVVILTFFFVYTFNGNESVPKEYVLEDLKKTVSNGTVPSEIDEPEDVDPKDLPNYKLEGMDRFEWYAKKRKEEIINNKIKEVPVPKDVEISMLSAYEYDVEYTVSITNKDIDRSILYCRYFDEDGEEILPAFQSYNFPVFAVNCEKRKGTKRISISTQATNNYTYPIDLIDRTKKDNYKYEFSFCMAPFYGNESKWLFIAELVEHYRLQGMTHFYFYVYHINQYDNAILQDYVRTGEAEVIYLLDRDEKPVLWQHIVNRDCVLRSRHESKWVLHADLDERLLMTKYPGTILDYLINFNDTTVGALIFRQQWIFKTEFLPEKYEGDKQIDTWLPTLRWHNSSSFGPHLHTTKCIIMPEKVFSMWVHYPKIWYPGYRWYMLEVEEGIVRHYRDQNMQDWKNKYLQRTLEFGPTSLTNYPEKYQKSLTEAVKRRTKYVYEKYKMIN</sequence>
<evidence type="ECO:0000313" key="9">
    <source>
        <dbReference type="EMBL" id="EGT42635.1"/>
    </source>
</evidence>
<proteinExistence type="inferred from homology"/>
<keyword evidence="4 8" id="KW-0808">Transferase</keyword>
<evidence type="ECO:0000256" key="3">
    <source>
        <dbReference type="ARBA" id="ARBA00022676"/>
    </source>
</evidence>
<dbReference type="GO" id="GO:0016020">
    <property type="term" value="C:membrane"/>
    <property type="evidence" value="ECO:0007669"/>
    <property type="project" value="UniProtKB-SubCell"/>
</dbReference>
<reference evidence="10" key="1">
    <citation type="submission" date="2011-07" db="EMBL/GenBank/DDBJ databases">
        <authorList>
            <consortium name="Caenorhabditis brenneri Sequencing and Analysis Consortium"/>
            <person name="Wilson R.K."/>
        </authorList>
    </citation>
    <scope>NUCLEOTIDE SEQUENCE [LARGE SCALE GENOMIC DNA]</scope>
    <source>
        <strain evidence="10">PB2801</strain>
    </source>
</reference>
<dbReference type="AlphaFoldDB" id="G0MRM4"/>
<dbReference type="PANTHER" id="PTHR21461">
    <property type="entry name" value="GLYCOSYLTRANSFERASE FAMILY 92 PROTEIN"/>
    <property type="match status" value="1"/>
</dbReference>
<protein>
    <recommendedName>
        <fullName evidence="8">Glycosyltransferase family 92 protein</fullName>
        <ecNumber evidence="8">2.4.1.-</ecNumber>
    </recommendedName>
</protein>
<name>G0MRM4_CAEBE</name>
<evidence type="ECO:0000313" key="10">
    <source>
        <dbReference type="Proteomes" id="UP000008068"/>
    </source>
</evidence>
<dbReference type="PANTHER" id="PTHR21461:SF2">
    <property type="entry name" value="GLYCOSYLTRANSFERASE FAMILY 92 PROTEIN"/>
    <property type="match status" value="1"/>
</dbReference>
<dbReference type="GO" id="GO:0005737">
    <property type="term" value="C:cytoplasm"/>
    <property type="evidence" value="ECO:0007669"/>
    <property type="project" value="TreeGrafter"/>
</dbReference>
<keyword evidence="6 8" id="KW-1133">Transmembrane helix</keyword>
<evidence type="ECO:0000256" key="4">
    <source>
        <dbReference type="ARBA" id="ARBA00022679"/>
    </source>
</evidence>
<keyword evidence="7 8" id="KW-0472">Membrane</keyword>
<keyword evidence="10" id="KW-1185">Reference proteome</keyword>
<keyword evidence="5 8" id="KW-0812">Transmembrane</keyword>
<evidence type="ECO:0000256" key="2">
    <source>
        <dbReference type="ARBA" id="ARBA00007647"/>
    </source>
</evidence>
<dbReference type="OrthoDB" id="5831607at2759"/>
<dbReference type="InterPro" id="IPR008166">
    <property type="entry name" value="Glyco_transf_92"/>
</dbReference>
<evidence type="ECO:0000256" key="8">
    <source>
        <dbReference type="RuleBase" id="RU366017"/>
    </source>
</evidence>
<comment type="subcellular location">
    <subcellularLocation>
        <location evidence="1">Membrane</location>
        <topology evidence="1">Single-pass membrane protein</topology>
    </subcellularLocation>
</comment>
<organism evidence="10">
    <name type="scientific">Caenorhabditis brenneri</name>
    <name type="common">Nematode worm</name>
    <dbReference type="NCBI Taxonomy" id="135651"/>
    <lineage>
        <taxon>Eukaryota</taxon>
        <taxon>Metazoa</taxon>
        <taxon>Ecdysozoa</taxon>
        <taxon>Nematoda</taxon>
        <taxon>Chromadorea</taxon>
        <taxon>Rhabditida</taxon>
        <taxon>Rhabditina</taxon>
        <taxon>Rhabditomorpha</taxon>
        <taxon>Rhabditoidea</taxon>
        <taxon>Rhabditidae</taxon>
        <taxon>Peloderinae</taxon>
        <taxon>Caenorhabditis</taxon>
    </lineage>
</organism>
<evidence type="ECO:0000256" key="5">
    <source>
        <dbReference type="ARBA" id="ARBA00022692"/>
    </source>
</evidence>